<keyword evidence="2" id="KW-1133">Transmembrane helix</keyword>
<keyword evidence="5" id="KW-1185">Reference proteome</keyword>
<feature type="region of interest" description="Disordered" evidence="1">
    <location>
        <begin position="127"/>
        <end position="155"/>
    </location>
</feature>
<protein>
    <submittedName>
        <fullName evidence="4">ZP domain-containing protein</fullName>
    </submittedName>
</protein>
<keyword evidence="2" id="KW-0812">Transmembrane</keyword>
<proteinExistence type="predicted"/>
<evidence type="ECO:0000313" key="4">
    <source>
        <dbReference type="EnsemblMetazoa" id="CJA33387b.1"/>
    </source>
</evidence>
<dbReference type="InterPro" id="IPR001507">
    <property type="entry name" value="ZP_dom"/>
</dbReference>
<organism evidence="4 5">
    <name type="scientific">Caenorhabditis japonica</name>
    <dbReference type="NCBI Taxonomy" id="281687"/>
    <lineage>
        <taxon>Eukaryota</taxon>
        <taxon>Metazoa</taxon>
        <taxon>Ecdysozoa</taxon>
        <taxon>Nematoda</taxon>
        <taxon>Chromadorea</taxon>
        <taxon>Rhabditida</taxon>
        <taxon>Rhabditina</taxon>
        <taxon>Rhabditomorpha</taxon>
        <taxon>Rhabditoidea</taxon>
        <taxon>Rhabditidae</taxon>
        <taxon>Peloderinae</taxon>
        <taxon>Caenorhabditis</taxon>
    </lineage>
</organism>
<reference evidence="4" key="2">
    <citation type="submission" date="2022-06" db="UniProtKB">
        <authorList>
            <consortium name="EnsemblMetazoa"/>
        </authorList>
    </citation>
    <scope>IDENTIFICATION</scope>
    <source>
        <strain evidence="4">DF5081</strain>
    </source>
</reference>
<dbReference type="AlphaFoldDB" id="A0A8R1IFC0"/>
<evidence type="ECO:0000259" key="3">
    <source>
        <dbReference type="PROSITE" id="PS51034"/>
    </source>
</evidence>
<dbReference type="EnsemblMetazoa" id="CJA33387b.1">
    <property type="protein sequence ID" value="CJA33387b.1"/>
    <property type="gene ID" value="WBGene00209234"/>
</dbReference>
<reference evidence="5" key="1">
    <citation type="submission" date="2010-08" db="EMBL/GenBank/DDBJ databases">
        <authorList>
            <consortium name="Caenorhabditis japonica Sequencing Consortium"/>
            <person name="Wilson R.K."/>
        </authorList>
    </citation>
    <scope>NUCLEOTIDE SEQUENCE [LARGE SCALE GENOMIC DNA]</scope>
    <source>
        <strain evidence="5">DF5081</strain>
    </source>
</reference>
<dbReference type="Gene3D" id="2.60.40.4100">
    <property type="entry name" value="Zona pellucida, ZP-C domain"/>
    <property type="match status" value="1"/>
</dbReference>
<feature type="domain" description="ZP" evidence="3">
    <location>
        <begin position="179"/>
        <end position="421"/>
    </location>
</feature>
<sequence>MSDNCHYVYQSKDLHSCVISRRRKALPLLVQRMCVDVGDFPDGSAVLFDELGGCQGEEGHLVGKDLELHQCMQLCATHPTRSCESISYTKSRTCYLHDKAVKPDERNSNCSIFTLNVITFQTEVSSTIPPGDSKPRKHHKAKTFSSGTKKDQKKIEEKKLHIKESSQKSAPLDLKINTQCNFGHISVHVSSEGLAGGEIYVRNGHTNCSTMINPRGEATLKISHNETACPITKNGDVYETVVVVTQTLGNATVITIDDQLFKVRCDYTNQKKAVAVAKTMNLRTTKFNELDIFGKVNVKPMSMELRGKREIIKSQTVKLGQTVDLVFTAENSTSARNVFIRHCTALDQIGEEKIVLIQNGCATQNAKEYVLRDEIRETATGFVLPFRAFRFKKGDAVRIECEVKYCEQCQKPNCSARNRRFVDDAQFSTAENVEEVQAELLVQTAQSQSLELDGYCLGQVQWILLSVISAILISSQLIVLIYLCLKSRKF</sequence>
<dbReference type="SMART" id="SM00241">
    <property type="entry name" value="ZP"/>
    <property type="match status" value="1"/>
</dbReference>
<dbReference type="Proteomes" id="UP000005237">
    <property type="component" value="Unassembled WGS sequence"/>
</dbReference>
<evidence type="ECO:0000256" key="1">
    <source>
        <dbReference type="SAM" id="MobiDB-lite"/>
    </source>
</evidence>
<name>A0A8R1IFC0_CAEJA</name>
<dbReference type="InterPro" id="IPR042235">
    <property type="entry name" value="ZP-C_dom"/>
</dbReference>
<dbReference type="PANTHER" id="PTHR47327">
    <property type="entry name" value="FI18240P1-RELATED"/>
    <property type="match status" value="1"/>
</dbReference>
<evidence type="ECO:0000313" key="5">
    <source>
        <dbReference type="Proteomes" id="UP000005237"/>
    </source>
</evidence>
<accession>A0A8R1IFC0</accession>
<dbReference type="GO" id="GO:0009653">
    <property type="term" value="P:anatomical structure morphogenesis"/>
    <property type="evidence" value="ECO:0007669"/>
    <property type="project" value="TreeGrafter"/>
</dbReference>
<evidence type="ECO:0000256" key="2">
    <source>
        <dbReference type="SAM" id="Phobius"/>
    </source>
</evidence>
<dbReference type="PANTHER" id="PTHR47327:SF1">
    <property type="entry name" value="RE15579P"/>
    <property type="match status" value="1"/>
</dbReference>
<dbReference type="Pfam" id="PF25272">
    <property type="entry name" value="VERL_C"/>
    <property type="match status" value="1"/>
</dbReference>
<dbReference type="InterPro" id="IPR057371">
    <property type="entry name" value="VERL_C"/>
</dbReference>
<keyword evidence="2" id="KW-0472">Membrane</keyword>
<dbReference type="PROSITE" id="PS51034">
    <property type="entry name" value="ZP_2"/>
    <property type="match status" value="1"/>
</dbReference>
<feature type="transmembrane region" description="Helical" evidence="2">
    <location>
        <begin position="462"/>
        <end position="485"/>
    </location>
</feature>
<dbReference type="InterPro" id="IPR052774">
    <property type="entry name" value="Celegans_DevNeuronal_Protein"/>
</dbReference>